<dbReference type="EMBL" id="JAQFWQ010000017">
    <property type="protein sequence ID" value="MDA2810662.1"/>
    <property type="molecule type" value="Genomic_DNA"/>
</dbReference>
<dbReference type="InterPro" id="IPR000212">
    <property type="entry name" value="DNA_helicase_UvrD/REP"/>
</dbReference>
<keyword evidence="2 9" id="KW-0378">Hydrolase</keyword>
<dbReference type="RefSeq" id="WP_270684915.1">
    <property type="nucleotide sequence ID" value="NZ_JAQFWQ010000017.1"/>
</dbReference>
<keyword evidence="1 9" id="KW-0547">Nucleotide-binding</keyword>
<dbReference type="EC" id="5.6.2.4" evidence="7"/>
<evidence type="ECO:0000313" key="11">
    <source>
        <dbReference type="EMBL" id="MDA2810662.1"/>
    </source>
</evidence>
<comment type="catalytic activity">
    <reaction evidence="8">
        <text>ATP + H2O = ADP + phosphate + H(+)</text>
        <dbReference type="Rhea" id="RHEA:13065"/>
        <dbReference type="ChEBI" id="CHEBI:15377"/>
        <dbReference type="ChEBI" id="CHEBI:15378"/>
        <dbReference type="ChEBI" id="CHEBI:30616"/>
        <dbReference type="ChEBI" id="CHEBI:43474"/>
        <dbReference type="ChEBI" id="CHEBI:456216"/>
        <dbReference type="EC" id="5.6.2.4"/>
    </reaction>
</comment>
<evidence type="ECO:0000256" key="7">
    <source>
        <dbReference type="ARBA" id="ARBA00034808"/>
    </source>
</evidence>
<dbReference type="PANTHER" id="PTHR11070:SF45">
    <property type="entry name" value="DNA 3'-5' HELICASE"/>
    <property type="match status" value="1"/>
</dbReference>
<evidence type="ECO:0000256" key="2">
    <source>
        <dbReference type="ARBA" id="ARBA00022801"/>
    </source>
</evidence>
<dbReference type="PANTHER" id="PTHR11070">
    <property type="entry name" value="UVRD / RECB / PCRA DNA HELICASE FAMILY MEMBER"/>
    <property type="match status" value="1"/>
</dbReference>
<dbReference type="InterPro" id="IPR027417">
    <property type="entry name" value="P-loop_NTPase"/>
</dbReference>
<accession>A0ABT4U136</accession>
<comment type="caution">
    <text evidence="11">The sequence shown here is derived from an EMBL/GenBank/DDBJ whole genome shotgun (WGS) entry which is preliminary data.</text>
</comment>
<dbReference type="Pfam" id="PF13245">
    <property type="entry name" value="AAA_19"/>
    <property type="match status" value="1"/>
</dbReference>
<keyword evidence="3 9" id="KW-0347">Helicase</keyword>
<keyword evidence="5" id="KW-0413">Isomerase</keyword>
<feature type="domain" description="UvrD-like helicase ATP-binding" evidence="10">
    <location>
        <begin position="240"/>
        <end position="512"/>
    </location>
</feature>
<evidence type="ECO:0000259" key="10">
    <source>
        <dbReference type="PROSITE" id="PS51198"/>
    </source>
</evidence>
<dbReference type="SUPFAM" id="SSF52540">
    <property type="entry name" value="P-loop containing nucleoside triphosphate hydrolases"/>
    <property type="match status" value="1"/>
</dbReference>
<name>A0ABT4U136_9ACTN</name>
<evidence type="ECO:0000256" key="6">
    <source>
        <dbReference type="ARBA" id="ARBA00034617"/>
    </source>
</evidence>
<evidence type="ECO:0000256" key="8">
    <source>
        <dbReference type="ARBA" id="ARBA00048988"/>
    </source>
</evidence>
<comment type="catalytic activity">
    <reaction evidence="6">
        <text>Couples ATP hydrolysis with the unwinding of duplex DNA by translocating in the 3'-5' direction.</text>
        <dbReference type="EC" id="5.6.2.4"/>
    </reaction>
</comment>
<sequence length="699" mass="76946">MANLAIHRTLLREFGSLEKPVQERVSEVFSKFENATHAGLHLEKVNGARDDRIRTIRIDRYWRGVVLAPESGDTYTLLKVLGHDEAYTWAERRRASVNTATGRIEIRDAEAIDSSLPQLARMAESAPERLFDGVGDADMQRLGVDEETLRFARALTDPVQLEAAKGFLPPVQWEVLYGLASGMTADEVWEEMSASITAERIDPDDLDAAVRRSPDRVVLVDGPDELMAVFARPFDLWRVYLHPMQQQVAQARYSGPARVTGGPGTGKTVVALHRARTLAERGEGPALVTTFTSTLADSLSAGLKLLADDARTAEALENVTVEHVDRLAHRVFREVHGQPALLRPERERKMWSEIAERLGVPFGPGFLGEEWRQVVIAQDISDAEGYLGAKRTGRGRRLGATQKARVWQAVFEFERALEKDGLWTHETVCAEAARILAERDDKPFRHIVVDEAQDLSAEKWRLLRAAAPEDHDDLFIAGDTHQRIYQHRISLRDMGIAVAGRSARLRINYRTTADILAWSLELLHGEAIDDMDGGLETIAGCRSEVRGLAPRTTGYPDRAAELRGVAATVREWLDSDILPGEIGIAVRSNRLVKEVSDALQGAGIPATALAGGHSDAERVSVGTMHRMKGLEFRCLAVAGADAGQVPAAAAVTSEDEDPGAHAADLLRERCLLFVACTRARELLSVSWQGEPSPFLPAAR</sequence>
<dbReference type="PROSITE" id="PS51198">
    <property type="entry name" value="UVRD_HELICASE_ATP_BIND"/>
    <property type="match status" value="1"/>
</dbReference>
<reference evidence="11 12" key="1">
    <citation type="submission" date="2023-01" db="EMBL/GenBank/DDBJ databases">
        <title>Draft genome sequence of Nocardiopsis sp. RSe5-2 isolated from halophytes.</title>
        <authorList>
            <person name="Duangmal K."/>
            <person name="Chantavorakit T."/>
        </authorList>
    </citation>
    <scope>NUCLEOTIDE SEQUENCE [LARGE SCALE GENOMIC DNA]</scope>
    <source>
        <strain evidence="11 12">RSe5-2</strain>
    </source>
</reference>
<protein>
    <recommendedName>
        <fullName evidence="7">DNA 3'-5' helicase</fullName>
        <ecNumber evidence="7">5.6.2.4</ecNumber>
    </recommendedName>
</protein>
<evidence type="ECO:0000256" key="9">
    <source>
        <dbReference type="PROSITE-ProRule" id="PRU00560"/>
    </source>
</evidence>
<keyword evidence="4 9" id="KW-0067">ATP-binding</keyword>
<dbReference type="Gene3D" id="3.40.50.300">
    <property type="entry name" value="P-loop containing nucleotide triphosphate hydrolases"/>
    <property type="match status" value="2"/>
</dbReference>
<evidence type="ECO:0000256" key="5">
    <source>
        <dbReference type="ARBA" id="ARBA00023235"/>
    </source>
</evidence>
<dbReference type="InterPro" id="IPR014017">
    <property type="entry name" value="DNA_helicase_UvrD-like_C"/>
</dbReference>
<evidence type="ECO:0000256" key="4">
    <source>
        <dbReference type="ARBA" id="ARBA00022840"/>
    </source>
</evidence>
<dbReference type="Proteomes" id="UP001527866">
    <property type="component" value="Unassembled WGS sequence"/>
</dbReference>
<evidence type="ECO:0000256" key="3">
    <source>
        <dbReference type="ARBA" id="ARBA00022806"/>
    </source>
</evidence>
<evidence type="ECO:0000313" key="12">
    <source>
        <dbReference type="Proteomes" id="UP001527866"/>
    </source>
</evidence>
<feature type="binding site" evidence="9">
    <location>
        <begin position="261"/>
        <end position="268"/>
    </location>
    <ligand>
        <name>ATP</name>
        <dbReference type="ChEBI" id="CHEBI:30616"/>
    </ligand>
</feature>
<organism evidence="11 12">
    <name type="scientific">Nocardiopsis endophytica</name>
    <dbReference type="NCBI Taxonomy" id="3018445"/>
    <lineage>
        <taxon>Bacteria</taxon>
        <taxon>Bacillati</taxon>
        <taxon>Actinomycetota</taxon>
        <taxon>Actinomycetes</taxon>
        <taxon>Streptosporangiales</taxon>
        <taxon>Nocardiopsidaceae</taxon>
        <taxon>Nocardiopsis</taxon>
    </lineage>
</organism>
<gene>
    <name evidence="11" type="ORF">O4J56_08450</name>
</gene>
<keyword evidence="12" id="KW-1185">Reference proteome</keyword>
<dbReference type="InterPro" id="IPR014016">
    <property type="entry name" value="UvrD-like_ATP-bd"/>
</dbReference>
<dbReference type="Pfam" id="PF13361">
    <property type="entry name" value="UvrD_C"/>
    <property type="match status" value="1"/>
</dbReference>
<proteinExistence type="predicted"/>
<evidence type="ECO:0000256" key="1">
    <source>
        <dbReference type="ARBA" id="ARBA00022741"/>
    </source>
</evidence>